<evidence type="ECO:0000256" key="1">
    <source>
        <dbReference type="SAM" id="MobiDB-lite"/>
    </source>
</evidence>
<evidence type="ECO:0000256" key="2">
    <source>
        <dbReference type="SAM" id="Phobius"/>
    </source>
</evidence>
<organism evidence="3 4">
    <name type="scientific">Prorocentrum cordatum</name>
    <dbReference type="NCBI Taxonomy" id="2364126"/>
    <lineage>
        <taxon>Eukaryota</taxon>
        <taxon>Sar</taxon>
        <taxon>Alveolata</taxon>
        <taxon>Dinophyceae</taxon>
        <taxon>Prorocentrales</taxon>
        <taxon>Prorocentraceae</taxon>
        <taxon>Prorocentrum</taxon>
    </lineage>
</organism>
<sequence length="423" mass="45518">MARPLSDEASLWLIELTVIYSVAALAALTAYGNASVLMQGRCGSAVQALQVRRQASAERFYRSSCARCLGLTARHGQALGSLAYMTTVVVPCLLYTATLLGGAMIALAEGWRFQDGFMYIWQDVFSLGPYVSLQPEGVFGIVLDHYVSLVVFVITQIVLGFCGGLQIVGVVQEATSKSVSGFVRIVFLYSPISMAFVCVCQALVLRWLEGWDLQDSMGFVVGTLCNVQAGLSDESPQNVSSLFLCSQFIGITMAASGIVIQVVGCHLVVVECVTRVNDMGLAVAMVTPRMWRRKAGPPAESENTVCEEEEPERVPANTTSPTDAKQESQPSSSQSQEELASVPASVIPRMRADSDQQHLEPQKPRLNSPPEEEDAEVHSLRLALAASQQRELQLQRELEAASERIAGFGGGAHASPQPAAEGS</sequence>
<comment type="caution">
    <text evidence="3">The sequence shown here is derived from an EMBL/GenBank/DDBJ whole genome shotgun (WGS) entry which is preliminary data.</text>
</comment>
<dbReference type="EMBL" id="CAUYUJ010003792">
    <property type="protein sequence ID" value="CAK0806859.1"/>
    <property type="molecule type" value="Genomic_DNA"/>
</dbReference>
<feature type="compositionally biased region" description="Basic and acidic residues" evidence="1">
    <location>
        <begin position="350"/>
        <end position="363"/>
    </location>
</feature>
<gene>
    <name evidence="3" type="ORF">PCOR1329_LOCUS12935</name>
</gene>
<protein>
    <recommendedName>
        <fullName evidence="5">Solute carrier family 40 protein</fullName>
    </recommendedName>
</protein>
<proteinExistence type="predicted"/>
<accession>A0ABN9QL90</accession>
<feature type="transmembrane region" description="Helical" evidence="2">
    <location>
        <begin position="248"/>
        <end position="269"/>
    </location>
</feature>
<dbReference type="Proteomes" id="UP001189429">
    <property type="component" value="Unassembled WGS sequence"/>
</dbReference>
<keyword evidence="4" id="KW-1185">Reference proteome</keyword>
<keyword evidence="2" id="KW-0812">Transmembrane</keyword>
<keyword evidence="2" id="KW-1133">Transmembrane helix</keyword>
<keyword evidence="2" id="KW-0472">Membrane</keyword>
<name>A0ABN9QL90_9DINO</name>
<feature type="transmembrane region" description="Helical" evidence="2">
    <location>
        <begin position="146"/>
        <end position="170"/>
    </location>
</feature>
<evidence type="ECO:0000313" key="4">
    <source>
        <dbReference type="Proteomes" id="UP001189429"/>
    </source>
</evidence>
<feature type="transmembrane region" description="Helical" evidence="2">
    <location>
        <begin position="12"/>
        <end position="31"/>
    </location>
</feature>
<evidence type="ECO:0008006" key="5">
    <source>
        <dbReference type="Google" id="ProtNLM"/>
    </source>
</evidence>
<feature type="region of interest" description="Disordered" evidence="1">
    <location>
        <begin position="293"/>
        <end position="378"/>
    </location>
</feature>
<feature type="transmembrane region" description="Helical" evidence="2">
    <location>
        <begin position="82"/>
        <end position="108"/>
    </location>
</feature>
<feature type="transmembrane region" description="Helical" evidence="2">
    <location>
        <begin position="182"/>
        <end position="208"/>
    </location>
</feature>
<evidence type="ECO:0000313" key="3">
    <source>
        <dbReference type="EMBL" id="CAK0806859.1"/>
    </source>
</evidence>
<reference evidence="3" key="1">
    <citation type="submission" date="2023-10" db="EMBL/GenBank/DDBJ databases">
        <authorList>
            <person name="Chen Y."/>
            <person name="Shah S."/>
            <person name="Dougan E. K."/>
            <person name="Thang M."/>
            <person name="Chan C."/>
        </authorList>
    </citation>
    <scope>NUCLEOTIDE SEQUENCE [LARGE SCALE GENOMIC DNA]</scope>
</reference>
<feature type="compositionally biased region" description="Low complexity" evidence="1">
    <location>
        <begin position="327"/>
        <end position="338"/>
    </location>
</feature>